<feature type="non-terminal residue" evidence="1">
    <location>
        <position position="1"/>
    </location>
</feature>
<reference evidence="1" key="1">
    <citation type="submission" date="2021-06" db="EMBL/GenBank/DDBJ databases">
        <authorList>
            <person name="Hodson N. C."/>
            <person name="Mongue J. A."/>
            <person name="Jaron S. K."/>
        </authorList>
    </citation>
    <scope>NUCLEOTIDE SEQUENCE</scope>
</reference>
<sequence length="295" mass="33136">TVNSVELTIEQPKTPEVILYVQNEIITEGTKRSECGPEIPLVIYSAVQKRQRKRKLFYDEESKLTDVKKVLRTVDNSLKVAYGEQIIQLGVSLKPLTSYLRKHLVKCVCEDLTTKCNSNEPSTDQRNQLAECIVSQLYPTLVGKERTDLKNAYFSHSKMISLLKFKTRMKWKNRGVGCRTTTPHLLLDTNGAIQQDFQMSYPLVSDSLSSKWSQAAEKIVQFFSSKKKSLLTFGIADGGHSNDIVAFFMLSALFRPKIKKITSLDGAKAFIEVINPLVDLDDFATTTSDAASAKI</sequence>
<name>A0A8J2JQ22_9HEXA</name>
<feature type="non-terminal residue" evidence="1">
    <location>
        <position position="295"/>
    </location>
</feature>
<proteinExistence type="predicted"/>
<comment type="caution">
    <text evidence="1">The sequence shown here is derived from an EMBL/GenBank/DDBJ whole genome shotgun (WGS) entry which is preliminary data.</text>
</comment>
<gene>
    <name evidence="1" type="ORF">AFUS01_LOCUS11052</name>
</gene>
<organism evidence="1 2">
    <name type="scientific">Allacma fusca</name>
    <dbReference type="NCBI Taxonomy" id="39272"/>
    <lineage>
        <taxon>Eukaryota</taxon>
        <taxon>Metazoa</taxon>
        <taxon>Ecdysozoa</taxon>
        <taxon>Arthropoda</taxon>
        <taxon>Hexapoda</taxon>
        <taxon>Collembola</taxon>
        <taxon>Symphypleona</taxon>
        <taxon>Sminthuridae</taxon>
        <taxon>Allacma</taxon>
    </lineage>
</organism>
<dbReference type="EMBL" id="CAJVCH010083805">
    <property type="protein sequence ID" value="CAG7721865.1"/>
    <property type="molecule type" value="Genomic_DNA"/>
</dbReference>
<accession>A0A8J2JQ22</accession>
<dbReference type="Proteomes" id="UP000708208">
    <property type="component" value="Unassembled WGS sequence"/>
</dbReference>
<evidence type="ECO:0000313" key="1">
    <source>
        <dbReference type="EMBL" id="CAG7721865.1"/>
    </source>
</evidence>
<dbReference type="AlphaFoldDB" id="A0A8J2JQ22"/>
<protein>
    <submittedName>
        <fullName evidence="1">Uncharacterized protein</fullName>
    </submittedName>
</protein>
<keyword evidence="2" id="KW-1185">Reference proteome</keyword>
<evidence type="ECO:0000313" key="2">
    <source>
        <dbReference type="Proteomes" id="UP000708208"/>
    </source>
</evidence>